<dbReference type="InterPro" id="IPR026444">
    <property type="entry name" value="Secre_tail"/>
</dbReference>
<dbReference type="RefSeq" id="WP_089050740.1">
    <property type="nucleotide sequence ID" value="NZ_FXTV01000013.1"/>
</dbReference>
<evidence type="ECO:0000256" key="2">
    <source>
        <dbReference type="SAM" id="SignalP"/>
    </source>
</evidence>
<name>A0A226H1X0_9FLAO</name>
<dbReference type="Gene3D" id="2.60.120.380">
    <property type="match status" value="1"/>
</dbReference>
<dbReference type="EMBL" id="MUGW01000032">
    <property type="protein sequence ID" value="OXA88319.1"/>
    <property type="molecule type" value="Genomic_DNA"/>
</dbReference>
<dbReference type="InterPro" id="IPR014867">
    <property type="entry name" value="Spore_coat_CotH_CotH2/3/7"/>
</dbReference>
<proteinExistence type="predicted"/>
<feature type="domain" description="Secretion system C-terminal sorting" evidence="3">
    <location>
        <begin position="500"/>
        <end position="570"/>
    </location>
</feature>
<protein>
    <recommendedName>
        <fullName evidence="3">Secretion system C-terminal sorting domain-containing protein</fullName>
    </recommendedName>
</protein>
<sequence length="572" mass="65582">MKQKLLLLFAICCTYISQANEKILIPSNQFHIDLNKALIVTNLNVNFVNTTWVGEKGSIALDADYSFETPVNSIVIGTPYNIISSVDSKVYILYFTQLPLISIGVTDAIVDEPSVLATFKMIESNQNSVVSNIGIQYRGAYSQTLAKKSLEIEFWSDEDGTETHDVSLLGMHAEDGWNLQAMYNESLRFHSKTNNDLWRLIHKPYYINSEPDAVSGIEMKYVELFVNGEYRGVYCVGEKVKRKLLKLKKHNGKIRGELYKGDTWGGASTFTALSDYDNNSLLWSGMEYKYPNEETNWANLYDFTNFILNSNEETFNNNYKSRFQIDNAVDYFIFLNVLRATDNTGKNLYVARYSSNEPYFYVPWDLDGTFGTIWNGQHENITDDILKNGLYKRLFNDCSEGGFHEKLKSRWIELRSTIITHSNIMEMLVSNHDVLKQNGIYERENMAWPDFTANENEIDYISEWLTKRLSYLDMKFSEDCGTDNTTLSIATFDKVAKVVLYPNPASDIVNISLIDNANHSLYLYDNTGRLILNKSAEGNEDQISLKNLSKGIYFIKVVDSENKVDIKRIIKE</sequence>
<dbReference type="NCBIfam" id="TIGR04183">
    <property type="entry name" value="Por_Secre_tail"/>
    <property type="match status" value="1"/>
</dbReference>
<organism evidence="4 5">
    <name type="scientific">Flavobacterium hercynium</name>
    <dbReference type="NCBI Taxonomy" id="387094"/>
    <lineage>
        <taxon>Bacteria</taxon>
        <taxon>Pseudomonadati</taxon>
        <taxon>Bacteroidota</taxon>
        <taxon>Flavobacteriia</taxon>
        <taxon>Flavobacteriales</taxon>
        <taxon>Flavobacteriaceae</taxon>
        <taxon>Flavobacterium</taxon>
    </lineage>
</organism>
<gene>
    <name evidence="4" type="ORF">B0A66_15375</name>
</gene>
<feature type="chain" id="PRO_5012195159" description="Secretion system C-terminal sorting domain-containing protein" evidence="2">
    <location>
        <begin position="20"/>
        <end position="572"/>
    </location>
</feature>
<comment type="caution">
    <text evidence="4">The sequence shown here is derived from an EMBL/GenBank/DDBJ whole genome shotgun (WGS) entry which is preliminary data.</text>
</comment>
<evidence type="ECO:0000313" key="5">
    <source>
        <dbReference type="Proteomes" id="UP000198345"/>
    </source>
</evidence>
<evidence type="ECO:0000256" key="1">
    <source>
        <dbReference type="ARBA" id="ARBA00022729"/>
    </source>
</evidence>
<dbReference type="Proteomes" id="UP000198345">
    <property type="component" value="Unassembled WGS sequence"/>
</dbReference>
<feature type="signal peptide" evidence="2">
    <location>
        <begin position="1"/>
        <end position="19"/>
    </location>
</feature>
<keyword evidence="5" id="KW-1185">Reference proteome</keyword>
<dbReference type="OrthoDB" id="9803752at2"/>
<dbReference type="AlphaFoldDB" id="A0A226H1X0"/>
<reference evidence="4 5" key="1">
    <citation type="submission" date="2016-11" db="EMBL/GenBank/DDBJ databases">
        <title>Whole genomes of Flavobacteriaceae.</title>
        <authorList>
            <person name="Stine C."/>
            <person name="Li C."/>
            <person name="Tadesse D."/>
        </authorList>
    </citation>
    <scope>NUCLEOTIDE SEQUENCE [LARGE SCALE GENOMIC DNA]</scope>
    <source>
        <strain evidence="4 5">DSM 18292</strain>
    </source>
</reference>
<keyword evidence="1 2" id="KW-0732">Signal</keyword>
<dbReference type="Pfam" id="PF18962">
    <property type="entry name" value="Por_Secre_tail"/>
    <property type="match status" value="1"/>
</dbReference>
<dbReference type="Pfam" id="PF08757">
    <property type="entry name" value="CotH"/>
    <property type="match status" value="1"/>
</dbReference>
<evidence type="ECO:0000313" key="4">
    <source>
        <dbReference type="EMBL" id="OXA88319.1"/>
    </source>
</evidence>
<evidence type="ECO:0000259" key="3">
    <source>
        <dbReference type="Pfam" id="PF18962"/>
    </source>
</evidence>
<accession>A0A226H1X0</accession>